<dbReference type="Proteomes" id="UP000694844">
    <property type="component" value="Chromosome 1"/>
</dbReference>
<reference evidence="13" key="2">
    <citation type="submission" date="2025-08" db="UniProtKB">
        <authorList>
            <consortium name="RefSeq"/>
        </authorList>
    </citation>
    <scope>IDENTIFICATION</scope>
    <source>
        <tissue evidence="13">Whole sample</tissue>
    </source>
</reference>
<dbReference type="GO" id="GO:0007218">
    <property type="term" value="P:neuropeptide signaling pathway"/>
    <property type="evidence" value="ECO:0007669"/>
    <property type="project" value="TreeGrafter"/>
</dbReference>
<dbReference type="InterPro" id="IPR017452">
    <property type="entry name" value="GPCR_Rhodpsn_7TM"/>
</dbReference>
<organism evidence="12 13">
    <name type="scientific">Crassostrea virginica</name>
    <name type="common">Eastern oyster</name>
    <dbReference type="NCBI Taxonomy" id="6565"/>
    <lineage>
        <taxon>Eukaryota</taxon>
        <taxon>Metazoa</taxon>
        <taxon>Spiralia</taxon>
        <taxon>Lophotrochozoa</taxon>
        <taxon>Mollusca</taxon>
        <taxon>Bivalvia</taxon>
        <taxon>Autobranchia</taxon>
        <taxon>Pteriomorphia</taxon>
        <taxon>Ostreida</taxon>
        <taxon>Ostreoidea</taxon>
        <taxon>Ostreidae</taxon>
        <taxon>Crassostrea</taxon>
    </lineage>
</organism>
<feature type="transmembrane region" description="Helical" evidence="10">
    <location>
        <begin position="128"/>
        <end position="149"/>
    </location>
</feature>
<dbReference type="GO" id="GO:0005886">
    <property type="term" value="C:plasma membrane"/>
    <property type="evidence" value="ECO:0007669"/>
    <property type="project" value="UniProtKB-SubCell"/>
</dbReference>
<dbReference type="GO" id="GO:0008528">
    <property type="term" value="F:G protein-coupled peptide receptor activity"/>
    <property type="evidence" value="ECO:0007669"/>
    <property type="project" value="TreeGrafter"/>
</dbReference>
<feature type="compositionally biased region" description="Basic residues" evidence="9">
    <location>
        <begin position="1"/>
        <end position="11"/>
    </location>
</feature>
<evidence type="ECO:0000259" key="11">
    <source>
        <dbReference type="PROSITE" id="PS50262"/>
    </source>
</evidence>
<feature type="region of interest" description="Disordered" evidence="9">
    <location>
        <begin position="1"/>
        <end position="26"/>
    </location>
</feature>
<keyword evidence="8" id="KW-0807">Transducer</keyword>
<evidence type="ECO:0000256" key="1">
    <source>
        <dbReference type="ARBA" id="ARBA00004651"/>
    </source>
</evidence>
<accession>A0A8B8B0L5</accession>
<keyword evidence="4 10" id="KW-1133">Transmembrane helix</keyword>
<dbReference type="KEGG" id="cvn:111106243"/>
<dbReference type="PROSITE" id="PS50262">
    <property type="entry name" value="G_PROTEIN_RECEP_F1_2"/>
    <property type="match status" value="1"/>
</dbReference>
<evidence type="ECO:0000313" key="13">
    <source>
        <dbReference type="RefSeq" id="XP_022296558.1"/>
    </source>
</evidence>
<comment type="subcellular location">
    <subcellularLocation>
        <location evidence="1">Cell membrane</location>
        <topology evidence="1">Multi-pass membrane protein</topology>
    </subcellularLocation>
</comment>
<dbReference type="PANTHER" id="PTHR24230:SF163">
    <property type="entry name" value="CORAZONIN RECEPTOR, ISOFORM B"/>
    <property type="match status" value="1"/>
</dbReference>
<keyword evidence="2" id="KW-1003">Cell membrane</keyword>
<keyword evidence="7" id="KW-0675">Receptor</keyword>
<dbReference type="GeneID" id="111106243"/>
<evidence type="ECO:0000256" key="7">
    <source>
        <dbReference type="ARBA" id="ARBA00023170"/>
    </source>
</evidence>
<evidence type="ECO:0000256" key="5">
    <source>
        <dbReference type="ARBA" id="ARBA00023040"/>
    </source>
</evidence>
<dbReference type="RefSeq" id="XP_022296558.1">
    <property type="nucleotide sequence ID" value="XM_022440850.1"/>
</dbReference>
<evidence type="ECO:0000256" key="3">
    <source>
        <dbReference type="ARBA" id="ARBA00022692"/>
    </source>
</evidence>
<evidence type="ECO:0000256" key="10">
    <source>
        <dbReference type="SAM" id="Phobius"/>
    </source>
</evidence>
<name>A0A8B8B0L5_CRAVI</name>
<reference evidence="12" key="1">
    <citation type="submission" date="2024-06" db="UniProtKB">
        <authorList>
            <consortium name="RefSeq"/>
        </authorList>
    </citation>
    <scope>NUCLEOTIDE SEQUENCE [LARGE SCALE GENOMIC DNA]</scope>
</reference>
<feature type="transmembrane region" description="Helical" evidence="10">
    <location>
        <begin position="78"/>
        <end position="96"/>
    </location>
</feature>
<dbReference type="AlphaFoldDB" id="A0A8B8B0L5"/>
<dbReference type="SUPFAM" id="SSF81321">
    <property type="entry name" value="Family A G protein-coupled receptor-like"/>
    <property type="match status" value="1"/>
</dbReference>
<dbReference type="Pfam" id="PF00001">
    <property type="entry name" value="7tm_1"/>
    <property type="match status" value="1"/>
</dbReference>
<evidence type="ECO:0000313" key="12">
    <source>
        <dbReference type="Proteomes" id="UP000694844"/>
    </source>
</evidence>
<keyword evidence="6 10" id="KW-0472">Membrane</keyword>
<dbReference type="PRINTS" id="PR00237">
    <property type="entry name" value="GPCRRHODOPSN"/>
</dbReference>
<evidence type="ECO:0000256" key="2">
    <source>
        <dbReference type="ARBA" id="ARBA00022475"/>
    </source>
</evidence>
<evidence type="ECO:0000256" key="4">
    <source>
        <dbReference type="ARBA" id="ARBA00022989"/>
    </source>
</evidence>
<dbReference type="Gene3D" id="1.20.1070.10">
    <property type="entry name" value="Rhodopsin 7-helix transmembrane proteins"/>
    <property type="match status" value="1"/>
</dbReference>
<proteinExistence type="predicted"/>
<sequence length="181" mass="20477">MFSAKKTKVGKQSREASDPTTSSIRQHLSPERYDEIRPYLRLHNHSLGVVFLLGALGNIVFFVTLWCSKNRKSPTTFFLLHLSSADLLVMFVIPVGEMVNNATVAWRGGNFMCKLYHFLWQFGHYTTTYLLCCISIDRFLAFVFPLRFVTQSPHTRSLMAASAWVVSALLSVPEVGQSTPI</sequence>
<gene>
    <name evidence="13" type="primary">LOC111106243</name>
</gene>
<feature type="domain" description="G-protein coupled receptors family 1 profile" evidence="11">
    <location>
        <begin position="57"/>
        <end position="181"/>
    </location>
</feature>
<evidence type="ECO:0000256" key="9">
    <source>
        <dbReference type="SAM" id="MobiDB-lite"/>
    </source>
</evidence>
<dbReference type="PANTHER" id="PTHR24230">
    <property type="entry name" value="G-PROTEIN COUPLED RECEPTOR"/>
    <property type="match status" value="1"/>
</dbReference>
<dbReference type="InterPro" id="IPR000276">
    <property type="entry name" value="GPCR_Rhodpsn"/>
</dbReference>
<feature type="transmembrane region" description="Helical" evidence="10">
    <location>
        <begin position="47"/>
        <end position="66"/>
    </location>
</feature>
<keyword evidence="12" id="KW-1185">Reference proteome</keyword>
<evidence type="ECO:0000256" key="8">
    <source>
        <dbReference type="ARBA" id="ARBA00023224"/>
    </source>
</evidence>
<evidence type="ECO:0000256" key="6">
    <source>
        <dbReference type="ARBA" id="ARBA00023136"/>
    </source>
</evidence>
<keyword evidence="5" id="KW-0297">G-protein coupled receptor</keyword>
<protein>
    <submittedName>
        <fullName evidence="13">Cardioacceleratory peptide receptor-like</fullName>
    </submittedName>
</protein>
<keyword evidence="3 10" id="KW-0812">Transmembrane</keyword>
<dbReference type="OrthoDB" id="6435638at2759"/>